<name>A0A422QQL5_9BURK</name>
<protein>
    <submittedName>
        <fullName evidence="2">Chemotaxis protein CheW</fullName>
    </submittedName>
</protein>
<dbReference type="Gene3D" id="2.40.50.180">
    <property type="entry name" value="CheA-289, Domain 4"/>
    <property type="match status" value="1"/>
</dbReference>
<dbReference type="InterPro" id="IPR036061">
    <property type="entry name" value="CheW-like_dom_sf"/>
</dbReference>
<keyword evidence="3" id="KW-1185">Reference proteome</keyword>
<dbReference type="Pfam" id="PF01584">
    <property type="entry name" value="CheW"/>
    <property type="match status" value="1"/>
</dbReference>
<dbReference type="EMBL" id="JSAB01000022">
    <property type="protein sequence ID" value="RNF32255.1"/>
    <property type="molecule type" value="Genomic_DNA"/>
</dbReference>
<dbReference type="RefSeq" id="WP_123068030.1">
    <property type="nucleotide sequence ID" value="NZ_JSAB01000022.1"/>
</dbReference>
<dbReference type="GO" id="GO:0007165">
    <property type="term" value="P:signal transduction"/>
    <property type="evidence" value="ECO:0007669"/>
    <property type="project" value="InterPro"/>
</dbReference>
<accession>A0A422QQL5</accession>
<dbReference type="GO" id="GO:0006935">
    <property type="term" value="P:chemotaxis"/>
    <property type="evidence" value="ECO:0007669"/>
    <property type="project" value="InterPro"/>
</dbReference>
<dbReference type="SMART" id="SM00260">
    <property type="entry name" value="CheW"/>
    <property type="match status" value="1"/>
</dbReference>
<dbReference type="SUPFAM" id="SSF50341">
    <property type="entry name" value="CheW-like"/>
    <property type="match status" value="1"/>
</dbReference>
<reference evidence="2" key="1">
    <citation type="submission" date="2014-10" db="EMBL/GenBank/DDBJ databases">
        <title>Massilia sp. genome.</title>
        <authorList>
            <person name="Xu B."/>
            <person name="Dai L."/>
            <person name="Huang Z."/>
        </authorList>
    </citation>
    <scope>NUCLEOTIDE SEQUENCE [LARGE SCALE GENOMIC DNA]</scope>
    <source>
        <strain evidence="2">CFS-1</strain>
    </source>
</reference>
<dbReference type="Gene3D" id="2.30.30.40">
    <property type="entry name" value="SH3 Domains"/>
    <property type="match status" value="1"/>
</dbReference>
<evidence type="ECO:0000313" key="3">
    <source>
        <dbReference type="Proteomes" id="UP000283254"/>
    </source>
</evidence>
<feature type="domain" description="CheW-like" evidence="1">
    <location>
        <begin position="15"/>
        <end position="159"/>
    </location>
</feature>
<gene>
    <name evidence="2" type="ORF">NM04_02775</name>
</gene>
<dbReference type="PANTHER" id="PTHR22617:SF41">
    <property type="entry name" value="CHEMOTAXIS SIGNAL TRANSDUCTION SYSTEM ADAPTOR PROTEIN CHEW"/>
    <property type="match status" value="1"/>
</dbReference>
<evidence type="ECO:0000313" key="2">
    <source>
        <dbReference type="EMBL" id="RNF32255.1"/>
    </source>
</evidence>
<dbReference type="Proteomes" id="UP000283254">
    <property type="component" value="Unassembled WGS sequence"/>
</dbReference>
<evidence type="ECO:0000259" key="1">
    <source>
        <dbReference type="PROSITE" id="PS50851"/>
    </source>
</evidence>
<dbReference type="InterPro" id="IPR002545">
    <property type="entry name" value="CheW-lke_dom"/>
</dbReference>
<dbReference type="AlphaFoldDB" id="A0A422QQL5"/>
<organism evidence="2 3">
    <name type="scientific">Massilia aurea</name>
    <dbReference type="NCBI Taxonomy" id="373040"/>
    <lineage>
        <taxon>Bacteria</taxon>
        <taxon>Pseudomonadati</taxon>
        <taxon>Pseudomonadota</taxon>
        <taxon>Betaproteobacteria</taxon>
        <taxon>Burkholderiales</taxon>
        <taxon>Oxalobacteraceae</taxon>
        <taxon>Telluria group</taxon>
        <taxon>Massilia</taxon>
    </lineage>
</organism>
<dbReference type="PANTHER" id="PTHR22617">
    <property type="entry name" value="CHEMOTAXIS SENSOR HISTIDINE KINASE-RELATED"/>
    <property type="match status" value="1"/>
</dbReference>
<dbReference type="OrthoDB" id="9790406at2"/>
<proteinExistence type="predicted"/>
<dbReference type="PROSITE" id="PS50851">
    <property type="entry name" value="CHEW"/>
    <property type="match status" value="1"/>
</dbReference>
<dbReference type="InterPro" id="IPR039315">
    <property type="entry name" value="CheW"/>
</dbReference>
<sequence>MRPATMQSAPPKAEPTQYLTFSSGSETFAIGILGVKEIIEYAGVTEVPMMSECVRGVINLRGAVVTVMDLAARFGRPRATIGKRSCVIIVELEEAGEQHVVGILVDSVSAVLEIAAEDIEPPPGFGARIRTEFIAGMGKVKDKFVILLDVARVFSIEEIALLQAAGAGAE</sequence>
<dbReference type="GO" id="GO:0005829">
    <property type="term" value="C:cytosol"/>
    <property type="evidence" value="ECO:0007669"/>
    <property type="project" value="TreeGrafter"/>
</dbReference>
<comment type="caution">
    <text evidence="2">The sequence shown here is derived from an EMBL/GenBank/DDBJ whole genome shotgun (WGS) entry which is preliminary data.</text>
</comment>